<keyword evidence="15" id="KW-1185">Reference proteome</keyword>
<name>A0A8B6F9T2_MYTGA</name>
<evidence type="ECO:0000256" key="11">
    <source>
        <dbReference type="SAM" id="Coils"/>
    </source>
</evidence>
<evidence type="ECO:0000256" key="6">
    <source>
        <dbReference type="ARBA" id="ARBA00022737"/>
    </source>
</evidence>
<dbReference type="PANTHER" id="PTHR24043:SF8">
    <property type="entry name" value="EGF-LIKE DOMAIN-CONTAINING PROTEIN"/>
    <property type="match status" value="1"/>
</dbReference>
<gene>
    <name evidence="14" type="ORF">MGAL_10B025465</name>
</gene>
<feature type="transmembrane region" description="Helical" evidence="12">
    <location>
        <begin position="1034"/>
        <end position="1057"/>
    </location>
</feature>
<keyword evidence="11" id="KW-0175">Coiled coil</keyword>
<evidence type="ECO:0000256" key="5">
    <source>
        <dbReference type="ARBA" id="ARBA00022729"/>
    </source>
</evidence>
<feature type="domain" description="EGF-like" evidence="13">
    <location>
        <begin position="418"/>
        <end position="452"/>
    </location>
</feature>
<dbReference type="Pfam" id="PF23301">
    <property type="entry name" value="EGF_PEAR1L"/>
    <property type="match status" value="1"/>
</dbReference>
<evidence type="ECO:0000256" key="3">
    <source>
        <dbReference type="ARBA" id="ARBA00022490"/>
    </source>
</evidence>
<dbReference type="PANTHER" id="PTHR24043">
    <property type="entry name" value="SCAVENGER RECEPTOR CLASS F"/>
    <property type="match status" value="1"/>
</dbReference>
<keyword evidence="8" id="KW-0206">Cytoskeleton</keyword>
<feature type="domain" description="EGF-like" evidence="13">
    <location>
        <begin position="657"/>
        <end position="692"/>
    </location>
</feature>
<feature type="disulfide bond" evidence="10">
    <location>
        <begin position="725"/>
        <end position="734"/>
    </location>
</feature>
<keyword evidence="12" id="KW-1133">Transmembrane helix</keyword>
<dbReference type="GO" id="GO:0005856">
    <property type="term" value="C:cytoskeleton"/>
    <property type="evidence" value="ECO:0007669"/>
    <property type="project" value="UniProtKB-SubCell"/>
</dbReference>
<sequence>MVKHKAFMMSTLLEKFRFLLPQDYADKYTTYKLQNRLMNYYGDSIVIQPQQGQACIGKLWADGGLRDLMVDSGVYAGCTVDQMLLGKQFNRSVRGLTLVYEALRSLWFASFFKWCEENDGIDAIPKDVWVMLSKCQAKFSDESESYKDVLNELTILYTTHVLPLTRAGLRIIEFSPIFICIQKKGEGGANVCEKNVATIKTSLKYVATPYETCQRTWCLSLLDLFRCDKCITRYKAEQKTEESKIYTTEYVCCSGYILKRDKCRRYILKRDKCRRYILKRDKCQRYILKRDKCQPVCSSGCEHGECVSPNECKCHPGWRGHSCSSSCSDSEWGGNCKLRCNCNGHGSCDPQTGHCICAAGWTGERCQTPCSEGTYGPNCRLMCHCRNGATCDRTNGACYCSTGFKGSFCEVNCPDGTHGSKCQSKCLCQNGATCDSAGQCKCPRGWTGSICSEPCPGGMWGGNCKAQCRCYNGATCDRITGQCTCAPGYKGESCTIQCPEGTFGPYCSQKCSCKNGGTCDAVKGTCICPVGYTGTDCTESRVKRCDPGNVKCVTQGTCDPGNCDQGTVTQGTCDPGNVKCVTQGTCDPGNGKCSKCSSGWTGPLCNETCPAPYYGDGCQKICYCKNGGLCNHKTGVCQCQAGYTGQYCGTKCTKGKFGLGCQQTCLCQNNAECVPENGFCICSPGWKGLTCESQCPKGLYGKDCQSKCKCQNGGYCYPATGHCTCPPGFYGDSCEKNCPQWMFGYVCGQKCSCEKQNSLSCEAGTGRCVCKSGWHGVHCDSKCPQSRWGESCQKFCDCGIDGSCDPVTGKCHCQPGYTGSHCSKVCPAGTFGNLCEQKCTWCDEGQFCDHITGQCLAITCPPGYTGHTCQKVCPKGTSRVDCLDKCPNYFHFLLSVCPKGTSRVDCLDKCPKCDNGGLCDYKSGKCICLPGFRGDFCQAECPKSKYGIGCKTTCNCENQAYCRPSDGFCKCLPGYMGVTCSQTCTTGYYGENCAKQCQCTDKQECNPVYGCIGRDAVGHIISPSETAPQESDPAVAIVTVMIVLFLLVVLFVGVYMYRRMSRLKKENDHFSSSQSGEYLNSVHFSSSQSGEYLNSVHFSSSQSGEYLNSVHFSSSQSEISGINNPNFTTSASTDGCHNNCTDRPTSCTSVAEGVDDRYTTIKNINADFGNPNLSNVAVVAEDNGYEEFVPSKKDFLFKEKLNVNLNNLSPDKSDTGHDYDNVSVDISEFSLNTEKRAYNREGFEMHKKSKEAEIEAVKRRIEKEKEEEEQMAIAKLRAEMVHKSNPVKKYTNVEVQPSDKPVTYAMSPKFETDRRLRSKVRV</sequence>
<dbReference type="SMART" id="SM00180">
    <property type="entry name" value="EGF_Lam"/>
    <property type="match status" value="12"/>
</dbReference>
<dbReference type="CDD" id="cd00055">
    <property type="entry name" value="EGF_Lam"/>
    <property type="match status" value="2"/>
</dbReference>
<feature type="domain" description="EGF-like" evidence="13">
    <location>
        <begin position="907"/>
        <end position="938"/>
    </location>
</feature>
<feature type="disulfide bond" evidence="10">
    <location>
        <begin position="813"/>
        <end position="822"/>
    </location>
</feature>
<feature type="domain" description="EGF-like" evidence="13">
    <location>
        <begin position="503"/>
        <end position="538"/>
    </location>
</feature>
<dbReference type="EMBL" id="UYJE01006320">
    <property type="protein sequence ID" value="VDI44946.1"/>
    <property type="molecule type" value="Genomic_DNA"/>
</dbReference>
<keyword evidence="4 10" id="KW-0245">EGF-like domain</keyword>
<dbReference type="Proteomes" id="UP000596742">
    <property type="component" value="Unassembled WGS sequence"/>
</dbReference>
<evidence type="ECO:0000259" key="13">
    <source>
        <dbReference type="PROSITE" id="PS50026"/>
    </source>
</evidence>
<feature type="disulfide bond" evidence="10">
    <location>
        <begin position="528"/>
        <end position="537"/>
    </location>
</feature>
<keyword evidence="6" id="KW-0677">Repeat</keyword>
<evidence type="ECO:0000256" key="1">
    <source>
        <dbReference type="ARBA" id="ARBA00004245"/>
    </source>
</evidence>
<feature type="disulfide bond" evidence="10">
    <location>
        <begin position="928"/>
        <end position="937"/>
    </location>
</feature>
<comment type="similarity">
    <text evidence="9">Belongs to the MEGF family.</text>
</comment>
<evidence type="ECO:0000256" key="4">
    <source>
        <dbReference type="ARBA" id="ARBA00022536"/>
    </source>
</evidence>
<evidence type="ECO:0000256" key="12">
    <source>
        <dbReference type="SAM" id="Phobius"/>
    </source>
</evidence>
<evidence type="ECO:0000256" key="9">
    <source>
        <dbReference type="ARBA" id="ARBA00038377"/>
    </source>
</evidence>
<dbReference type="InterPro" id="IPR042635">
    <property type="entry name" value="MEGF10/SREC1/2-like"/>
</dbReference>
<comment type="caution">
    <text evidence="14">The sequence shown here is derived from an EMBL/GenBank/DDBJ whole genome shotgun (WGS) entry which is preliminary data.</text>
</comment>
<dbReference type="SMART" id="SM00181">
    <property type="entry name" value="EGF"/>
    <property type="match status" value="15"/>
</dbReference>
<dbReference type="GO" id="GO:0005044">
    <property type="term" value="F:scavenger receptor activity"/>
    <property type="evidence" value="ECO:0007669"/>
    <property type="project" value="InterPro"/>
</dbReference>
<dbReference type="InterPro" id="IPR002049">
    <property type="entry name" value="LE_dom"/>
</dbReference>
<proteinExistence type="inferred from homology"/>
<evidence type="ECO:0000256" key="7">
    <source>
        <dbReference type="ARBA" id="ARBA00023157"/>
    </source>
</evidence>
<dbReference type="Gene3D" id="2.170.300.10">
    <property type="entry name" value="Tie2 ligand-binding domain superfamily"/>
    <property type="match status" value="5"/>
</dbReference>
<keyword evidence="12" id="KW-0812">Transmembrane</keyword>
<dbReference type="FunFam" id="2.170.300.10:FF:000002">
    <property type="entry name" value="Multiple epidermal growth factor-like domains 10"/>
    <property type="match status" value="1"/>
</dbReference>
<reference evidence="14" key="1">
    <citation type="submission" date="2018-11" db="EMBL/GenBank/DDBJ databases">
        <authorList>
            <person name="Alioto T."/>
            <person name="Alioto T."/>
        </authorList>
    </citation>
    <scope>NUCLEOTIDE SEQUENCE</scope>
</reference>
<dbReference type="InterPro" id="IPR057138">
    <property type="entry name" value="EGF_PEAR1L-like"/>
</dbReference>
<dbReference type="Gene3D" id="2.10.25.10">
    <property type="entry name" value="Laminin"/>
    <property type="match status" value="1"/>
</dbReference>
<comment type="caution">
    <text evidence="10">Lacks conserved residue(s) required for the propagation of feature annotation.</text>
</comment>
<evidence type="ECO:0000313" key="15">
    <source>
        <dbReference type="Proteomes" id="UP000596742"/>
    </source>
</evidence>
<accession>A0A8B6F9T2</accession>
<dbReference type="Pfam" id="PF06886">
    <property type="entry name" value="TPX2"/>
    <property type="match status" value="1"/>
</dbReference>
<dbReference type="OrthoDB" id="6102325at2759"/>
<dbReference type="InterPro" id="IPR027329">
    <property type="entry name" value="TPX2_C"/>
</dbReference>
<feature type="disulfide bond" evidence="10">
    <location>
        <begin position="682"/>
        <end position="691"/>
    </location>
</feature>
<feature type="disulfide bond" evidence="10">
    <location>
        <begin position="639"/>
        <end position="648"/>
    </location>
</feature>
<evidence type="ECO:0000256" key="10">
    <source>
        <dbReference type="PROSITE-ProRule" id="PRU00076"/>
    </source>
</evidence>
<dbReference type="PRINTS" id="PR00011">
    <property type="entry name" value="EGFLAMININ"/>
</dbReference>
<evidence type="ECO:0000256" key="8">
    <source>
        <dbReference type="ARBA" id="ARBA00023212"/>
    </source>
</evidence>
<organism evidence="14 15">
    <name type="scientific">Mytilus galloprovincialis</name>
    <name type="common">Mediterranean mussel</name>
    <dbReference type="NCBI Taxonomy" id="29158"/>
    <lineage>
        <taxon>Eukaryota</taxon>
        <taxon>Metazoa</taxon>
        <taxon>Spiralia</taxon>
        <taxon>Lophotrochozoa</taxon>
        <taxon>Mollusca</taxon>
        <taxon>Bivalvia</taxon>
        <taxon>Autobranchia</taxon>
        <taxon>Pteriomorphia</taxon>
        <taxon>Mytilida</taxon>
        <taxon>Mytiloidea</taxon>
        <taxon>Mytilidae</taxon>
        <taxon>Mytilinae</taxon>
        <taxon>Mytilus</taxon>
    </lineage>
</organism>
<keyword evidence="3" id="KW-0963">Cytoplasm</keyword>
<evidence type="ECO:0000313" key="14">
    <source>
        <dbReference type="EMBL" id="VDI44946.1"/>
    </source>
</evidence>
<dbReference type="FunFam" id="2.170.300.10:FF:000041">
    <property type="entry name" value="Tyrosine protein kinase receptor tie-1, putative"/>
    <property type="match status" value="2"/>
</dbReference>
<dbReference type="PROSITE" id="PS00022">
    <property type="entry name" value="EGF_1"/>
    <property type="match status" value="12"/>
</dbReference>
<dbReference type="InterPro" id="IPR000742">
    <property type="entry name" value="EGF"/>
</dbReference>
<protein>
    <recommendedName>
        <fullName evidence="13">EGF-like domain-containing protein</fullName>
    </recommendedName>
</protein>
<dbReference type="PROSITE" id="PS01186">
    <property type="entry name" value="EGF_2"/>
    <property type="match status" value="1"/>
</dbReference>
<feature type="domain" description="EGF-like" evidence="13">
    <location>
        <begin position="337"/>
        <end position="367"/>
    </location>
</feature>
<dbReference type="Pfam" id="PF00053">
    <property type="entry name" value="EGF_laminin"/>
    <property type="match status" value="2"/>
</dbReference>
<feature type="domain" description="EGF-like" evidence="13">
    <location>
        <begin position="700"/>
        <end position="735"/>
    </location>
</feature>
<evidence type="ECO:0000256" key="2">
    <source>
        <dbReference type="ARBA" id="ARBA00005885"/>
    </source>
</evidence>
<feature type="domain" description="EGF-like" evidence="13">
    <location>
        <begin position="614"/>
        <end position="649"/>
    </location>
</feature>
<dbReference type="PROSITE" id="PS50026">
    <property type="entry name" value="EGF_3"/>
    <property type="match status" value="8"/>
</dbReference>
<keyword evidence="5" id="KW-0732">Signal</keyword>
<keyword evidence="12" id="KW-0472">Membrane</keyword>
<comment type="similarity">
    <text evidence="2">Belongs to the TPX2 family.</text>
</comment>
<keyword evidence="7 10" id="KW-1015">Disulfide bond</keyword>
<feature type="coiled-coil region" evidence="11">
    <location>
        <begin position="1247"/>
        <end position="1274"/>
    </location>
</feature>
<feature type="disulfide bond" evidence="10">
    <location>
        <begin position="357"/>
        <end position="366"/>
    </location>
</feature>
<feature type="disulfide bond" evidence="10">
    <location>
        <begin position="442"/>
        <end position="451"/>
    </location>
</feature>
<feature type="domain" description="EGF-like" evidence="13">
    <location>
        <begin position="788"/>
        <end position="823"/>
    </location>
</feature>
<comment type="subcellular location">
    <subcellularLocation>
        <location evidence="1">Cytoplasm</location>
        <location evidence="1">Cytoskeleton</location>
    </subcellularLocation>
</comment>